<reference evidence="2" key="2">
    <citation type="submission" date="2023-01" db="EMBL/GenBank/DDBJ databases">
        <authorList>
            <person name="Sun Q."/>
            <person name="Evtushenko L."/>
        </authorList>
    </citation>
    <scope>NUCLEOTIDE SEQUENCE</scope>
    <source>
        <strain evidence="2">VKM Ac-1940</strain>
    </source>
</reference>
<dbReference type="Pfam" id="PF04480">
    <property type="entry name" value="DUF559"/>
    <property type="match status" value="1"/>
</dbReference>
<accession>A0A9W6HPA5</accession>
<dbReference type="Gene3D" id="3.40.960.10">
    <property type="entry name" value="VSR Endonuclease"/>
    <property type="match status" value="1"/>
</dbReference>
<comment type="caution">
    <text evidence="2">The sequence shown here is derived from an EMBL/GenBank/DDBJ whole genome shotgun (WGS) entry which is preliminary data.</text>
</comment>
<dbReference type="AlphaFoldDB" id="A0A9W6HPA5"/>
<dbReference type="InterPro" id="IPR011335">
    <property type="entry name" value="Restrct_endonuc-II-like"/>
</dbReference>
<sequence>MTMSDAPARLESAIRARGGAAHSADLRTAGFSPHTMRRAVAAGRVERLRRSWLIADGCDPGIRRAVAVGGRLTCVTAAAARGLWTRGGDAAVHVAVPRTASRLSDDGLRLHWGTGPRPVHRHAVVDDLVNILFHVAQCLDPPDALAIWESAIRTHRADPAELRRILWRSTAAARYANVASLLSDSGVETRFVGLLRSIGVQVRQQVRIDGHRVDGLVGERLVLQVDGFAHHQAADRRRDLRADARLVVRGYTVLRFDFVQVLFSPDEVIATVAMAIAQGLHLVSRGR</sequence>
<dbReference type="EMBL" id="BSER01000009">
    <property type="protein sequence ID" value="GLJ96114.1"/>
    <property type="molecule type" value="Genomic_DNA"/>
</dbReference>
<gene>
    <name evidence="2" type="ORF">GCM10017591_21770</name>
</gene>
<name>A0A9W6HPA5_9MICO</name>
<dbReference type="Proteomes" id="UP001142291">
    <property type="component" value="Unassembled WGS sequence"/>
</dbReference>
<feature type="domain" description="DUF559" evidence="1">
    <location>
        <begin position="199"/>
        <end position="275"/>
    </location>
</feature>
<dbReference type="SUPFAM" id="SSF52980">
    <property type="entry name" value="Restriction endonuclease-like"/>
    <property type="match status" value="1"/>
</dbReference>
<keyword evidence="3" id="KW-1185">Reference proteome</keyword>
<reference evidence="2" key="1">
    <citation type="journal article" date="2014" name="Int. J. Syst. Evol. Microbiol.">
        <title>Complete genome sequence of Corynebacterium casei LMG S-19264T (=DSM 44701T), isolated from a smear-ripened cheese.</title>
        <authorList>
            <consortium name="US DOE Joint Genome Institute (JGI-PGF)"/>
            <person name="Walter F."/>
            <person name="Albersmeier A."/>
            <person name="Kalinowski J."/>
            <person name="Ruckert C."/>
        </authorList>
    </citation>
    <scope>NUCLEOTIDE SEQUENCE</scope>
    <source>
        <strain evidence="2">VKM Ac-1940</strain>
    </source>
</reference>
<dbReference type="RefSeq" id="WP_239531722.1">
    <property type="nucleotide sequence ID" value="NZ_BAAAUR010000001.1"/>
</dbReference>
<evidence type="ECO:0000313" key="3">
    <source>
        <dbReference type="Proteomes" id="UP001142291"/>
    </source>
</evidence>
<evidence type="ECO:0000313" key="2">
    <source>
        <dbReference type="EMBL" id="GLJ96114.1"/>
    </source>
</evidence>
<organism evidence="2 3">
    <name type="scientific">Microbacterium dextranolyticum</name>
    <dbReference type="NCBI Taxonomy" id="36806"/>
    <lineage>
        <taxon>Bacteria</taxon>
        <taxon>Bacillati</taxon>
        <taxon>Actinomycetota</taxon>
        <taxon>Actinomycetes</taxon>
        <taxon>Micrococcales</taxon>
        <taxon>Microbacteriaceae</taxon>
        <taxon>Microbacterium</taxon>
    </lineage>
</organism>
<proteinExistence type="predicted"/>
<protein>
    <recommendedName>
        <fullName evidence="1">DUF559 domain-containing protein</fullName>
    </recommendedName>
</protein>
<evidence type="ECO:0000259" key="1">
    <source>
        <dbReference type="Pfam" id="PF04480"/>
    </source>
</evidence>
<dbReference type="InterPro" id="IPR007569">
    <property type="entry name" value="DUF559"/>
</dbReference>